<keyword evidence="11" id="KW-1185">Reference proteome</keyword>
<dbReference type="PANTHER" id="PTHR42803">
    <property type="entry name" value="ACYL-COA DEHYDROGENASE"/>
    <property type="match status" value="1"/>
</dbReference>
<organism evidence="10 11">
    <name type="scientific">Billgrantia campisalis</name>
    <dbReference type="NCBI Taxonomy" id="74661"/>
    <lineage>
        <taxon>Bacteria</taxon>
        <taxon>Pseudomonadati</taxon>
        <taxon>Pseudomonadota</taxon>
        <taxon>Gammaproteobacteria</taxon>
        <taxon>Oceanospirillales</taxon>
        <taxon>Halomonadaceae</taxon>
        <taxon>Billgrantia</taxon>
    </lineage>
</organism>
<dbReference type="SUPFAM" id="SSF47203">
    <property type="entry name" value="Acyl-CoA dehydrogenase C-terminal domain-like"/>
    <property type="match status" value="1"/>
</dbReference>
<dbReference type="Gene3D" id="1.20.140.10">
    <property type="entry name" value="Butyryl-CoA Dehydrogenase, subunit A, domain 3"/>
    <property type="match status" value="1"/>
</dbReference>
<dbReference type="Pfam" id="PF00441">
    <property type="entry name" value="Acyl-CoA_dh_1"/>
    <property type="match status" value="1"/>
</dbReference>
<evidence type="ECO:0000259" key="9">
    <source>
        <dbReference type="Pfam" id="PF12806"/>
    </source>
</evidence>
<dbReference type="RefSeq" id="WP_238976020.1">
    <property type="nucleotide sequence ID" value="NZ_JABFUC010000003.1"/>
</dbReference>
<dbReference type="InterPro" id="IPR046373">
    <property type="entry name" value="Acyl-CoA_Oxase/DH_mid-dom_sf"/>
</dbReference>
<keyword evidence="4 5" id="KW-0274">FAD</keyword>
<dbReference type="EMBL" id="JABFUC010000003">
    <property type="protein sequence ID" value="MCG6656980.1"/>
    <property type="molecule type" value="Genomic_DNA"/>
</dbReference>
<evidence type="ECO:0000256" key="3">
    <source>
        <dbReference type="ARBA" id="ARBA00022630"/>
    </source>
</evidence>
<feature type="domain" description="Acyl-CoA oxidase/dehydrogenase middle" evidence="7">
    <location>
        <begin position="162"/>
        <end position="233"/>
    </location>
</feature>
<dbReference type="Gene3D" id="1.10.540.10">
    <property type="entry name" value="Acyl-CoA dehydrogenase/oxidase, N-terminal domain"/>
    <property type="match status" value="1"/>
</dbReference>
<evidence type="ECO:0000256" key="4">
    <source>
        <dbReference type="ARBA" id="ARBA00022827"/>
    </source>
</evidence>
<keyword evidence="5" id="KW-0560">Oxidoreductase</keyword>
<dbReference type="InterPro" id="IPR025878">
    <property type="entry name" value="Acyl-CoA_dh-like_C_dom"/>
</dbReference>
<evidence type="ECO:0000313" key="10">
    <source>
        <dbReference type="EMBL" id="MCG6656980.1"/>
    </source>
</evidence>
<dbReference type="Proteomes" id="UP000814385">
    <property type="component" value="Unassembled WGS sequence"/>
</dbReference>
<evidence type="ECO:0000259" key="6">
    <source>
        <dbReference type="Pfam" id="PF00441"/>
    </source>
</evidence>
<comment type="cofactor">
    <cofactor evidence="1 5">
        <name>FAD</name>
        <dbReference type="ChEBI" id="CHEBI:57692"/>
    </cofactor>
</comment>
<dbReference type="InterPro" id="IPR009075">
    <property type="entry name" value="AcylCo_DH/oxidase_C"/>
</dbReference>
<dbReference type="PANTHER" id="PTHR42803:SF3">
    <property type="entry name" value="ACYL-COA DEHYDROGENASE-RELATED"/>
    <property type="match status" value="1"/>
</dbReference>
<dbReference type="InterPro" id="IPR052166">
    <property type="entry name" value="Diverse_Acyl-CoA_DH"/>
</dbReference>
<gene>
    <name evidence="10" type="ORF">HOP52_04205</name>
</gene>
<protein>
    <submittedName>
        <fullName evidence="10">Acyl-CoA dehydrogenase</fullName>
    </submittedName>
</protein>
<dbReference type="Gene3D" id="2.40.110.10">
    <property type="entry name" value="Butyryl-CoA Dehydrogenase, subunit A, domain 2"/>
    <property type="match status" value="1"/>
</dbReference>
<evidence type="ECO:0000313" key="11">
    <source>
        <dbReference type="Proteomes" id="UP000814385"/>
    </source>
</evidence>
<dbReference type="InterPro" id="IPR036250">
    <property type="entry name" value="AcylCo_DH-like_C"/>
</dbReference>
<dbReference type="InterPro" id="IPR037069">
    <property type="entry name" value="AcylCoA_DH/ox_N_sf"/>
</dbReference>
<evidence type="ECO:0000259" key="7">
    <source>
        <dbReference type="Pfam" id="PF02770"/>
    </source>
</evidence>
<dbReference type="Pfam" id="PF12806">
    <property type="entry name" value="Acyl-CoA_dh_C"/>
    <property type="match status" value="1"/>
</dbReference>
<feature type="domain" description="Acyl-CoA dehydrogenase/oxidase C-terminal" evidence="6">
    <location>
        <begin position="285"/>
        <end position="450"/>
    </location>
</feature>
<evidence type="ECO:0000256" key="1">
    <source>
        <dbReference type="ARBA" id="ARBA00001974"/>
    </source>
</evidence>
<name>A0ABS9P5C2_9GAMM</name>
<dbReference type="InterPro" id="IPR013786">
    <property type="entry name" value="AcylCoA_DH/ox_N"/>
</dbReference>
<evidence type="ECO:0000256" key="2">
    <source>
        <dbReference type="ARBA" id="ARBA00009347"/>
    </source>
</evidence>
<sequence>MTQTLLNDRDISFQLYEVLDTEALLRRPRYLEHSRETFDATLETARKVAERYFADHNQKGDAQEPTFDGERVHLIPETQAAWDAFAEGGFLAAHHDFEDGGMQLPEVVLRSCMAYFNAANVATTGYPFLSIGAANLIKSFASDALKARFLPPMLAGHFSGTMALTEPGQGSALADIKTAAEPDGEGRYRLRGHKMFISGGDHELTENIVHLVLAKLPDAPPGAKGISLFIVPKILVNEDGSLGERNDVALAGLLHKMGFRNTTSTVLNFGENGGAIGYLVGEPHRGLQYMFQMMNEARIGVALTAACLGYQGYRYSLDYAQQRPQGRLPSSKDPASPQVPIVAHADVRRMLLAQKAYVEGALSLCLYASSLYEDQHSAEDEATRRRAGELLDLLTPIVKSWPSRYCLQANDLAIQVLGGSGYIREYPVEQYYRDNRLNPIHEGTEGIHGLDLLGRKVMRDPAAYRLFREEVKATLGDASRHPATQDFIGPLGDALQRLDAVTESLRGQVAADPDRGLANATLYLDLFGRLVVAWIWLRQGLKAAQGLDRDDLAEADRDFYRGKLQATRYYLDWELPQINPQAELLLQGNRTCFDMHDAWF</sequence>
<proteinExistence type="inferred from homology"/>
<evidence type="ECO:0000259" key="8">
    <source>
        <dbReference type="Pfam" id="PF02771"/>
    </source>
</evidence>
<dbReference type="InterPro" id="IPR006091">
    <property type="entry name" value="Acyl-CoA_Oxase/DH_mid-dom"/>
</dbReference>
<accession>A0ABS9P5C2</accession>
<comment type="similarity">
    <text evidence="2 5">Belongs to the acyl-CoA dehydrogenase family.</text>
</comment>
<reference evidence="10 11" key="1">
    <citation type="submission" date="2020-05" db="EMBL/GenBank/DDBJ databases">
        <title>Comparative genomic analysis of denitrifying bacteria from Halomonas genus.</title>
        <authorList>
            <person name="Wang L."/>
            <person name="Shao Z."/>
        </authorList>
    </citation>
    <scope>NUCLEOTIDE SEQUENCE [LARGE SCALE GENOMIC DNA]</scope>
    <source>
        <strain evidence="10 11">A4</strain>
    </source>
</reference>
<evidence type="ECO:0000256" key="5">
    <source>
        <dbReference type="RuleBase" id="RU362125"/>
    </source>
</evidence>
<keyword evidence="3 5" id="KW-0285">Flavoprotein</keyword>
<dbReference type="Pfam" id="PF02771">
    <property type="entry name" value="Acyl-CoA_dh_N"/>
    <property type="match status" value="1"/>
</dbReference>
<dbReference type="InterPro" id="IPR009100">
    <property type="entry name" value="AcylCoA_DH/oxidase_NM_dom_sf"/>
</dbReference>
<comment type="caution">
    <text evidence="10">The sequence shown here is derived from an EMBL/GenBank/DDBJ whole genome shotgun (WGS) entry which is preliminary data.</text>
</comment>
<feature type="domain" description="Acetyl-CoA dehydrogenase-like C-terminal" evidence="9">
    <location>
        <begin position="469"/>
        <end position="595"/>
    </location>
</feature>
<dbReference type="SUPFAM" id="SSF56645">
    <property type="entry name" value="Acyl-CoA dehydrogenase NM domain-like"/>
    <property type="match status" value="1"/>
</dbReference>
<feature type="domain" description="Acyl-CoA dehydrogenase/oxidase N-terminal" evidence="8">
    <location>
        <begin position="39"/>
        <end position="156"/>
    </location>
</feature>
<dbReference type="Pfam" id="PF02770">
    <property type="entry name" value="Acyl-CoA_dh_M"/>
    <property type="match status" value="1"/>
</dbReference>